<evidence type="ECO:0000256" key="2">
    <source>
        <dbReference type="SAM" id="Coils"/>
    </source>
</evidence>
<feature type="region of interest" description="Disordered" evidence="3">
    <location>
        <begin position="59"/>
        <end position="83"/>
    </location>
</feature>
<sequence length="349" mass="38595">MQRELSISSFDYHYLLCPSRRLRTSIKRGIGSILFASMAIYGVQNFQIDPASIVDSNVDSNNSQVAPRVDSKSKQGEGSSEQNQLQSALSDLAQLKSKLQTTEQENNELRELAESQRALNDELIQRVAGFQSGALYLKDKYADFAYAFNLENAEVVPLSQGISAGKVELAAMLTMSQQIPLGTVFDRPFRISSLYGARNIKGYPGASKNHKGIDFPVQVGTPLYAAADGYVEVLRPSKSQKGSGNFVRLQHAHGFESSFSHLSDFTVKTGDYVQKGDLIGYSGNTGFTTGPHLHYEIKFRGKHIDPKPLFSYKPGSDISSLRGTSRVDWDQLFQIYNDNSLISAVIFRP</sequence>
<proteinExistence type="predicted"/>
<dbReference type="Gene3D" id="2.70.70.10">
    <property type="entry name" value="Glucose Permease (Domain IIA)"/>
    <property type="match status" value="1"/>
</dbReference>
<evidence type="ECO:0000256" key="3">
    <source>
        <dbReference type="SAM" id="MobiDB-lite"/>
    </source>
</evidence>
<feature type="coiled-coil region" evidence="2">
    <location>
        <begin position="85"/>
        <end position="126"/>
    </location>
</feature>
<dbReference type="InterPro" id="IPR016047">
    <property type="entry name" value="M23ase_b-sheet_dom"/>
</dbReference>
<dbReference type="InterPro" id="IPR011055">
    <property type="entry name" value="Dup_hybrid_motif"/>
</dbReference>
<evidence type="ECO:0000313" key="5">
    <source>
        <dbReference type="EMBL" id="CAH1601853.1"/>
    </source>
</evidence>
<dbReference type="AlphaFoldDB" id="A0AAU9QUA4"/>
<dbReference type="GO" id="GO:0004222">
    <property type="term" value="F:metalloendopeptidase activity"/>
    <property type="evidence" value="ECO:0007669"/>
    <property type="project" value="TreeGrafter"/>
</dbReference>
<dbReference type="SUPFAM" id="SSF51261">
    <property type="entry name" value="Duplicated hybrid motif"/>
    <property type="match status" value="1"/>
</dbReference>
<dbReference type="EMBL" id="CAKMUD010000105">
    <property type="protein sequence ID" value="CAH1601853.1"/>
    <property type="molecule type" value="Genomic_DNA"/>
</dbReference>
<keyword evidence="1" id="KW-0732">Signal</keyword>
<keyword evidence="2" id="KW-0175">Coiled coil</keyword>
<protein>
    <recommendedName>
        <fullName evidence="4">M23ase beta-sheet core domain-containing protein</fullName>
    </recommendedName>
</protein>
<gene>
    <name evidence="5" type="ORF">THF1A12_50267</name>
</gene>
<evidence type="ECO:0000313" key="6">
    <source>
        <dbReference type="Proteomes" id="UP001295462"/>
    </source>
</evidence>
<dbReference type="Pfam" id="PF01551">
    <property type="entry name" value="Peptidase_M23"/>
    <property type="match status" value="1"/>
</dbReference>
<organism evidence="5 6">
    <name type="scientific">Vibrio jasicida</name>
    <dbReference type="NCBI Taxonomy" id="766224"/>
    <lineage>
        <taxon>Bacteria</taxon>
        <taxon>Pseudomonadati</taxon>
        <taxon>Pseudomonadota</taxon>
        <taxon>Gammaproteobacteria</taxon>
        <taxon>Vibrionales</taxon>
        <taxon>Vibrionaceae</taxon>
        <taxon>Vibrio</taxon>
    </lineage>
</organism>
<dbReference type="PANTHER" id="PTHR21666:SF289">
    <property type="entry name" value="L-ALA--D-GLU ENDOPEPTIDASE"/>
    <property type="match status" value="1"/>
</dbReference>
<dbReference type="RefSeq" id="WP_409589805.1">
    <property type="nucleotide sequence ID" value="NZ_CAKMTZ010000104.1"/>
</dbReference>
<dbReference type="InterPro" id="IPR050570">
    <property type="entry name" value="Cell_wall_metabolism_enzyme"/>
</dbReference>
<dbReference type="Proteomes" id="UP001295462">
    <property type="component" value="Unassembled WGS sequence"/>
</dbReference>
<dbReference type="PANTHER" id="PTHR21666">
    <property type="entry name" value="PEPTIDASE-RELATED"/>
    <property type="match status" value="1"/>
</dbReference>
<comment type="caution">
    <text evidence="5">The sequence shown here is derived from an EMBL/GenBank/DDBJ whole genome shotgun (WGS) entry which is preliminary data.</text>
</comment>
<reference evidence="5" key="1">
    <citation type="submission" date="2022-01" db="EMBL/GenBank/DDBJ databases">
        <authorList>
            <person name="Lagorce A."/>
        </authorList>
    </citation>
    <scope>NUCLEOTIDE SEQUENCE</scope>
    <source>
        <strain evidence="5">Th15_F1_A12</strain>
    </source>
</reference>
<name>A0AAU9QUA4_9VIBR</name>
<accession>A0AAU9QUA4</accession>
<dbReference type="CDD" id="cd12797">
    <property type="entry name" value="M23_peptidase"/>
    <property type="match status" value="1"/>
</dbReference>
<evidence type="ECO:0000259" key="4">
    <source>
        <dbReference type="Pfam" id="PF01551"/>
    </source>
</evidence>
<feature type="domain" description="M23ase beta-sheet core" evidence="4">
    <location>
        <begin position="209"/>
        <end position="306"/>
    </location>
</feature>
<evidence type="ECO:0000256" key="1">
    <source>
        <dbReference type="ARBA" id="ARBA00022729"/>
    </source>
</evidence>